<reference evidence="1 2" key="1">
    <citation type="journal article" date="2010" name="Proc. Natl. Acad. Sci. U.S.A.">
        <title>Enigmatic, ultrasmall, uncultivated Archaea.</title>
        <authorList>
            <person name="Baker B.J."/>
            <person name="Comolli L.R."/>
            <person name="Dick G.J."/>
            <person name="Hauser L.J."/>
            <person name="Hyatt D."/>
            <person name="Dill B.D."/>
            <person name="Land M.L."/>
            <person name="Verberkmoes N.C."/>
            <person name="Hettich R.L."/>
            <person name="Banfield J.F."/>
        </authorList>
    </citation>
    <scope>NUCLEOTIDE SEQUENCE [LARGE SCALE GENOMIC DNA]</scope>
</reference>
<dbReference type="SUPFAM" id="SSF141571">
    <property type="entry name" value="Pentapeptide repeat-like"/>
    <property type="match status" value="1"/>
</dbReference>
<accession>D2EF98</accession>
<sequence length="202" mass="23034">MNLFSKKNIKQGYEDSKMKIDLEESDTKMYIVLDKDSKTYDGFQFKFGQWNEKLDNVGLHVYKNKPYYFCIPYMPNNTYLVEEVEGLLRENFNEAQYKRVKIPLQPLSLYDLLGEDKKGFSKEHLHNADFSEANLSKADLSGADLRNANLSKANLLEANLSKANLLGADLSGAKLYGACFLGAHEVKNNPYLSIKQQTEAHC</sequence>
<evidence type="ECO:0000313" key="2">
    <source>
        <dbReference type="Proteomes" id="UP000009375"/>
    </source>
</evidence>
<dbReference type="AlphaFoldDB" id="D2EF98"/>
<name>D2EF98_PARA4</name>
<dbReference type="Proteomes" id="UP000009375">
    <property type="component" value="Unassembled WGS sequence"/>
</dbReference>
<dbReference type="PANTHER" id="PTHR14136">
    <property type="entry name" value="BTB_POZ DOMAIN-CONTAINING PROTEIN KCTD9"/>
    <property type="match status" value="1"/>
</dbReference>
<dbReference type="EMBL" id="GG730044">
    <property type="protein sequence ID" value="EEZ93024.1"/>
    <property type="molecule type" value="Genomic_DNA"/>
</dbReference>
<dbReference type="Pfam" id="PF00805">
    <property type="entry name" value="Pentapeptide"/>
    <property type="match status" value="1"/>
</dbReference>
<gene>
    <name evidence="1" type="ORF">BJBARM4_0415</name>
</gene>
<organism evidence="1 2">
    <name type="scientific">Candidatus Parvarchaeum acidiphilum ARMAN-4</name>
    <dbReference type="NCBI Taxonomy" id="662760"/>
    <lineage>
        <taxon>Archaea</taxon>
        <taxon>Candidatus Parvarchaeota</taxon>
        <taxon>Candidatus Parvarchaeum</taxon>
    </lineage>
</organism>
<dbReference type="InterPro" id="IPR051082">
    <property type="entry name" value="Pentapeptide-BTB/POZ_domain"/>
</dbReference>
<dbReference type="Gene3D" id="2.160.20.80">
    <property type="entry name" value="E3 ubiquitin-protein ligase SopA"/>
    <property type="match status" value="1"/>
</dbReference>
<evidence type="ECO:0000313" key="1">
    <source>
        <dbReference type="EMBL" id="EEZ93024.1"/>
    </source>
</evidence>
<dbReference type="InterPro" id="IPR001646">
    <property type="entry name" value="5peptide_repeat"/>
</dbReference>
<proteinExistence type="predicted"/>
<dbReference type="PANTHER" id="PTHR14136:SF17">
    <property type="entry name" value="BTB_POZ DOMAIN-CONTAINING PROTEIN KCTD9"/>
    <property type="match status" value="1"/>
</dbReference>
<protein>
    <submittedName>
        <fullName evidence="1">Pentapeptide repeat protein</fullName>
    </submittedName>
</protein>